<keyword evidence="4" id="KW-0391">Immunity</keyword>
<feature type="domain" description="Ig-like" evidence="10">
    <location>
        <begin position="18"/>
        <end position="120"/>
    </location>
</feature>
<evidence type="ECO:0000256" key="3">
    <source>
        <dbReference type="ARBA" id="ARBA00022729"/>
    </source>
</evidence>
<proteinExistence type="predicted"/>
<dbReference type="InterPro" id="IPR052051">
    <property type="entry name" value="TCR_complex_component"/>
</dbReference>
<sequence>MKLVTSITVLLYLGIRGDAKTTQPNSMESNEEEPVHLPCNHSTISGADYIYWYRQRPSQGPEYVIHGLTSNVNNRMASLTIAEDRKSSTLILHHATLRDAAVYYCILRDHSGTDGAAAVQYLPGGEKEGI</sequence>
<dbReference type="Gene3D" id="2.60.40.10">
    <property type="entry name" value="Immunoglobulins"/>
    <property type="match status" value="1"/>
</dbReference>
<dbReference type="Bgee" id="ENSCSAG00000016337">
    <property type="expression patterns" value="Expressed in blood"/>
</dbReference>
<dbReference type="STRING" id="60711.ENSCSAP00000012404"/>
<dbReference type="InterPro" id="IPR013783">
    <property type="entry name" value="Ig-like_fold"/>
</dbReference>
<reference evidence="11" key="2">
    <citation type="submission" date="2025-08" db="UniProtKB">
        <authorList>
            <consortium name="Ensembl"/>
        </authorList>
    </citation>
    <scope>IDENTIFICATION</scope>
</reference>
<keyword evidence="2" id="KW-1003">Cell membrane</keyword>
<keyword evidence="8" id="KW-0325">Glycoprotein</keyword>
<evidence type="ECO:0000256" key="2">
    <source>
        <dbReference type="ARBA" id="ARBA00022475"/>
    </source>
</evidence>
<name>A0A0D9RUW5_CHLSB</name>
<keyword evidence="5" id="KW-1064">Adaptive immunity</keyword>
<dbReference type="PANTHER" id="PTHR19433:SF86">
    <property type="entry name" value="T CELL RECEPTOR ALPHA VARIABLE 26-2"/>
    <property type="match status" value="1"/>
</dbReference>
<dbReference type="Ensembl" id="ENSCSAT00000014431.1">
    <property type="protein sequence ID" value="ENSCSAP00000012404.1"/>
    <property type="gene ID" value="ENSCSAG00000016337.1"/>
</dbReference>
<evidence type="ECO:0000256" key="9">
    <source>
        <dbReference type="SAM" id="SignalP"/>
    </source>
</evidence>
<evidence type="ECO:0000256" key="7">
    <source>
        <dbReference type="ARBA" id="ARBA00023157"/>
    </source>
</evidence>
<dbReference type="Pfam" id="PF07686">
    <property type="entry name" value="V-set"/>
    <property type="match status" value="1"/>
</dbReference>
<dbReference type="SMART" id="SM00406">
    <property type="entry name" value="IGv"/>
    <property type="match status" value="1"/>
</dbReference>
<gene>
    <name evidence="11" type="primary">TRAV26-2</name>
</gene>
<evidence type="ECO:0000256" key="4">
    <source>
        <dbReference type="ARBA" id="ARBA00022859"/>
    </source>
</evidence>
<reference evidence="11" key="3">
    <citation type="submission" date="2025-09" db="UniProtKB">
        <authorList>
            <consortium name="Ensembl"/>
        </authorList>
    </citation>
    <scope>IDENTIFICATION</scope>
</reference>
<dbReference type="Proteomes" id="UP000029965">
    <property type="component" value="Chromosome 29"/>
</dbReference>
<comment type="subcellular location">
    <subcellularLocation>
        <location evidence="1">Cell membrane</location>
    </subcellularLocation>
</comment>
<dbReference type="InterPro" id="IPR036179">
    <property type="entry name" value="Ig-like_dom_sf"/>
</dbReference>
<evidence type="ECO:0000313" key="12">
    <source>
        <dbReference type="Proteomes" id="UP000029965"/>
    </source>
</evidence>
<dbReference type="InterPro" id="IPR007110">
    <property type="entry name" value="Ig-like_dom"/>
</dbReference>
<dbReference type="AlphaFoldDB" id="A0A0D9RUW5"/>
<evidence type="ECO:0000256" key="5">
    <source>
        <dbReference type="ARBA" id="ARBA00023130"/>
    </source>
</evidence>
<dbReference type="SMART" id="SM00409">
    <property type="entry name" value="IG"/>
    <property type="match status" value="1"/>
</dbReference>
<dbReference type="SUPFAM" id="SSF48726">
    <property type="entry name" value="Immunoglobulin"/>
    <property type="match status" value="1"/>
</dbReference>
<evidence type="ECO:0000256" key="6">
    <source>
        <dbReference type="ARBA" id="ARBA00023136"/>
    </source>
</evidence>
<keyword evidence="7" id="KW-1015">Disulfide bond</keyword>
<dbReference type="InterPro" id="IPR003599">
    <property type="entry name" value="Ig_sub"/>
</dbReference>
<reference evidence="11 12" key="1">
    <citation type="submission" date="2014-03" db="EMBL/GenBank/DDBJ databases">
        <authorList>
            <person name="Warren W."/>
            <person name="Wilson R.K."/>
        </authorList>
    </citation>
    <scope>NUCLEOTIDE SEQUENCE</scope>
</reference>
<evidence type="ECO:0000256" key="8">
    <source>
        <dbReference type="ARBA" id="ARBA00023180"/>
    </source>
</evidence>
<dbReference type="GO" id="GO:0002250">
    <property type="term" value="P:adaptive immune response"/>
    <property type="evidence" value="ECO:0007669"/>
    <property type="project" value="UniProtKB-KW"/>
</dbReference>
<dbReference type="GO" id="GO:0005886">
    <property type="term" value="C:plasma membrane"/>
    <property type="evidence" value="ECO:0007669"/>
    <property type="project" value="UniProtKB-SubCell"/>
</dbReference>
<dbReference type="EMBL" id="AQIB01128637">
    <property type="status" value="NOT_ANNOTATED_CDS"/>
    <property type="molecule type" value="Genomic_DNA"/>
</dbReference>
<dbReference type="PROSITE" id="PS50835">
    <property type="entry name" value="IG_LIKE"/>
    <property type="match status" value="1"/>
</dbReference>
<evidence type="ECO:0000256" key="1">
    <source>
        <dbReference type="ARBA" id="ARBA00004236"/>
    </source>
</evidence>
<feature type="chain" id="PRO_5002346089" evidence="9">
    <location>
        <begin position="20"/>
        <end position="130"/>
    </location>
</feature>
<dbReference type="OMA" id="AVYHCIL"/>
<dbReference type="GO" id="GO:0009617">
    <property type="term" value="P:response to bacterium"/>
    <property type="evidence" value="ECO:0007669"/>
    <property type="project" value="TreeGrafter"/>
</dbReference>
<evidence type="ECO:0000259" key="10">
    <source>
        <dbReference type="PROSITE" id="PS50835"/>
    </source>
</evidence>
<dbReference type="GeneTree" id="ENSGT00940000162524"/>
<keyword evidence="6" id="KW-0472">Membrane</keyword>
<keyword evidence="3 9" id="KW-0732">Signal</keyword>
<organism evidence="11 12">
    <name type="scientific">Chlorocebus sabaeus</name>
    <name type="common">Green monkey</name>
    <name type="synonym">Simia sabaea</name>
    <dbReference type="NCBI Taxonomy" id="60711"/>
    <lineage>
        <taxon>Eukaryota</taxon>
        <taxon>Metazoa</taxon>
        <taxon>Chordata</taxon>
        <taxon>Craniata</taxon>
        <taxon>Vertebrata</taxon>
        <taxon>Euteleostomi</taxon>
        <taxon>Mammalia</taxon>
        <taxon>Eutheria</taxon>
        <taxon>Euarchontoglires</taxon>
        <taxon>Primates</taxon>
        <taxon>Haplorrhini</taxon>
        <taxon>Catarrhini</taxon>
        <taxon>Cercopithecidae</taxon>
        <taxon>Cercopithecinae</taxon>
        <taxon>Chlorocebus</taxon>
    </lineage>
</organism>
<accession>A0A0D9RUW5</accession>
<dbReference type="eggNOG" id="ENOG502T072">
    <property type="taxonomic scope" value="Eukaryota"/>
</dbReference>
<feature type="signal peptide" evidence="9">
    <location>
        <begin position="1"/>
        <end position="19"/>
    </location>
</feature>
<evidence type="ECO:0000313" key="11">
    <source>
        <dbReference type="Ensembl" id="ENSCSAP00000012404.1"/>
    </source>
</evidence>
<dbReference type="InterPro" id="IPR013106">
    <property type="entry name" value="Ig_V-set"/>
</dbReference>
<protein>
    <submittedName>
        <fullName evidence="11">T cell receptor alpha variable 26-2</fullName>
    </submittedName>
</protein>
<keyword evidence="12" id="KW-1185">Reference proteome</keyword>
<dbReference type="PANTHER" id="PTHR19433">
    <property type="entry name" value="T-CELL RECEPTOR ALPHA CHAIN V REGION-RELATED"/>
    <property type="match status" value="1"/>
</dbReference>